<dbReference type="EMBL" id="KI911164">
    <property type="protein sequence ID" value="ETR98147.1"/>
    <property type="molecule type" value="Genomic_DNA"/>
</dbReference>
<sequence length="159" mass="17282">KRKRRREKLAVYDVKKGCLSIGYPLYGSHLPRIGLDRVAWSEKSSGTVETGGASDWFIGGAGIGKKSTFTMGDWRRSRRFGLETGRKEDRGEGTSAGPQQGGGEGGDGVTIPVIEHLSLGNTSKYLDGGGDAVFFFVCWSFWEGGFRFRIPGKAVSRSI</sequence>
<proteinExistence type="predicted"/>
<feature type="region of interest" description="Disordered" evidence="1">
    <location>
        <begin position="76"/>
        <end position="106"/>
    </location>
</feature>
<accession>A0A024RZ50</accession>
<evidence type="ECO:0000256" key="1">
    <source>
        <dbReference type="SAM" id="MobiDB-lite"/>
    </source>
</evidence>
<protein>
    <submittedName>
        <fullName evidence="2">Uncharacterized protein</fullName>
    </submittedName>
</protein>
<dbReference type="Proteomes" id="UP000024376">
    <property type="component" value="Unassembled WGS sequence"/>
</dbReference>
<feature type="non-terminal residue" evidence="2">
    <location>
        <position position="1"/>
    </location>
</feature>
<dbReference type="KEGG" id="trr:M419DRAFT_89442"/>
<dbReference type="AlphaFoldDB" id="A0A024RZ50"/>
<evidence type="ECO:0000313" key="2">
    <source>
        <dbReference type="EMBL" id="ETR98147.1"/>
    </source>
</evidence>
<name>A0A024RZ50_HYPJR</name>
<evidence type="ECO:0000313" key="3">
    <source>
        <dbReference type="Proteomes" id="UP000024376"/>
    </source>
</evidence>
<gene>
    <name evidence="2" type="ORF">M419DRAFT_89442</name>
</gene>
<feature type="compositionally biased region" description="Basic and acidic residues" evidence="1">
    <location>
        <begin position="80"/>
        <end position="92"/>
    </location>
</feature>
<reference evidence="3" key="1">
    <citation type="journal article" date="2013" name="Ind. Biotechnol.">
        <title>Comparative genomics analysis of Trichoderma reesei strains.</title>
        <authorList>
            <person name="Koike H."/>
            <person name="Aerts A."/>
            <person name="LaButti K."/>
            <person name="Grigoriev I.V."/>
            <person name="Baker S.E."/>
        </authorList>
    </citation>
    <scope>NUCLEOTIDE SEQUENCE [LARGE SCALE GENOMIC DNA]</scope>
    <source>
        <strain evidence="3">ATCC 56765 / BCRC 32924 / NRRL 11460 / Rut C-30</strain>
    </source>
</reference>
<organism evidence="2 3">
    <name type="scientific">Hypocrea jecorina (strain ATCC 56765 / BCRC 32924 / NRRL 11460 / Rut C-30)</name>
    <name type="common">Trichoderma reesei</name>
    <dbReference type="NCBI Taxonomy" id="1344414"/>
    <lineage>
        <taxon>Eukaryota</taxon>
        <taxon>Fungi</taxon>
        <taxon>Dikarya</taxon>
        <taxon>Ascomycota</taxon>
        <taxon>Pezizomycotina</taxon>
        <taxon>Sordariomycetes</taxon>
        <taxon>Hypocreomycetidae</taxon>
        <taxon>Hypocreales</taxon>
        <taxon>Hypocreaceae</taxon>
        <taxon>Trichoderma</taxon>
    </lineage>
</organism>
<dbReference type="HOGENOM" id="CLU_140761_0_0_1"/>